<evidence type="ECO:0000256" key="13">
    <source>
        <dbReference type="SAM" id="Phobius"/>
    </source>
</evidence>
<dbReference type="SMART" id="SM00184">
    <property type="entry name" value="RING"/>
    <property type="match status" value="1"/>
</dbReference>
<dbReference type="Gene3D" id="3.30.40.10">
    <property type="entry name" value="Zinc/RING finger domain, C3HC4 (zinc finger)"/>
    <property type="match status" value="1"/>
</dbReference>
<comment type="caution">
    <text evidence="15">The sequence shown here is derived from an EMBL/GenBank/DDBJ whole genome shotgun (WGS) entry which is preliminary data.</text>
</comment>
<evidence type="ECO:0000313" key="15">
    <source>
        <dbReference type="EMBL" id="GFH43943.1"/>
    </source>
</evidence>
<keyword evidence="8" id="KW-0833">Ubl conjugation pathway</keyword>
<keyword evidence="7 11" id="KW-0863">Zinc-finger</keyword>
<dbReference type="GO" id="GO:0061630">
    <property type="term" value="F:ubiquitin protein ligase activity"/>
    <property type="evidence" value="ECO:0007669"/>
    <property type="project" value="UniProtKB-EC"/>
</dbReference>
<gene>
    <name evidence="15" type="ORF">CTEN210_00417</name>
</gene>
<dbReference type="AlphaFoldDB" id="A0AAD3CDS3"/>
<accession>A0AAD3CDS3</accession>
<evidence type="ECO:0000256" key="7">
    <source>
        <dbReference type="ARBA" id="ARBA00022771"/>
    </source>
</evidence>
<dbReference type="InterPro" id="IPR027370">
    <property type="entry name" value="Znf-RING_euk"/>
</dbReference>
<evidence type="ECO:0000256" key="2">
    <source>
        <dbReference type="ARBA" id="ARBA00004308"/>
    </source>
</evidence>
<dbReference type="PROSITE" id="PS50089">
    <property type="entry name" value="ZF_RING_2"/>
    <property type="match status" value="1"/>
</dbReference>
<organism evidence="15 16">
    <name type="scientific">Chaetoceros tenuissimus</name>
    <dbReference type="NCBI Taxonomy" id="426638"/>
    <lineage>
        <taxon>Eukaryota</taxon>
        <taxon>Sar</taxon>
        <taxon>Stramenopiles</taxon>
        <taxon>Ochrophyta</taxon>
        <taxon>Bacillariophyta</taxon>
        <taxon>Coscinodiscophyceae</taxon>
        <taxon>Chaetocerotophycidae</taxon>
        <taxon>Chaetocerotales</taxon>
        <taxon>Chaetocerotaceae</taxon>
        <taxon>Chaetoceros</taxon>
    </lineage>
</organism>
<evidence type="ECO:0000256" key="5">
    <source>
        <dbReference type="ARBA" id="ARBA00022679"/>
    </source>
</evidence>
<dbReference type="EMBL" id="BLLK01000019">
    <property type="protein sequence ID" value="GFH43943.1"/>
    <property type="molecule type" value="Genomic_DNA"/>
</dbReference>
<dbReference type="GO" id="GO:0008270">
    <property type="term" value="F:zinc ion binding"/>
    <property type="evidence" value="ECO:0007669"/>
    <property type="project" value="UniProtKB-KW"/>
</dbReference>
<dbReference type="InterPro" id="IPR013083">
    <property type="entry name" value="Znf_RING/FYVE/PHD"/>
</dbReference>
<dbReference type="InterPro" id="IPR045103">
    <property type="entry name" value="RNF5/RNF185-like"/>
</dbReference>
<keyword evidence="13" id="KW-1133">Transmembrane helix</keyword>
<feature type="compositionally biased region" description="Polar residues" evidence="12">
    <location>
        <begin position="197"/>
        <end position="214"/>
    </location>
</feature>
<dbReference type="InterPro" id="IPR017907">
    <property type="entry name" value="Znf_RING_CS"/>
</dbReference>
<evidence type="ECO:0000256" key="6">
    <source>
        <dbReference type="ARBA" id="ARBA00022723"/>
    </source>
</evidence>
<comment type="catalytic activity">
    <reaction evidence="1">
        <text>S-ubiquitinyl-[E2 ubiquitin-conjugating enzyme]-L-cysteine + [acceptor protein]-L-lysine = [E2 ubiquitin-conjugating enzyme]-L-cysteine + N(6)-ubiquitinyl-[acceptor protein]-L-lysine.</text>
        <dbReference type="EC" id="2.3.2.27"/>
    </reaction>
</comment>
<keyword evidence="5" id="KW-0808">Transferase</keyword>
<reference evidence="15 16" key="1">
    <citation type="journal article" date="2021" name="Sci. Rep.">
        <title>The genome of the diatom Chaetoceros tenuissimus carries an ancient integrated fragment of an extant virus.</title>
        <authorList>
            <person name="Hongo Y."/>
            <person name="Kimura K."/>
            <person name="Takaki Y."/>
            <person name="Yoshida Y."/>
            <person name="Baba S."/>
            <person name="Kobayashi G."/>
            <person name="Nagasaki K."/>
            <person name="Hano T."/>
            <person name="Tomaru Y."/>
        </authorList>
    </citation>
    <scope>NUCLEOTIDE SEQUENCE [LARGE SCALE GENOMIC DNA]</scope>
    <source>
        <strain evidence="15 16">NIES-3715</strain>
    </source>
</reference>
<keyword evidence="6" id="KW-0479">Metal-binding</keyword>
<protein>
    <recommendedName>
        <fullName evidence="4">RING-type E3 ubiquitin transferase</fullName>
        <ecNumber evidence="4">2.3.2.27</ecNumber>
    </recommendedName>
</protein>
<name>A0AAD3CDS3_9STRA</name>
<dbReference type="EC" id="2.3.2.27" evidence="4"/>
<evidence type="ECO:0000256" key="9">
    <source>
        <dbReference type="ARBA" id="ARBA00022833"/>
    </source>
</evidence>
<dbReference type="PROSITE" id="PS00518">
    <property type="entry name" value="ZF_RING_1"/>
    <property type="match status" value="1"/>
</dbReference>
<keyword evidence="9" id="KW-0862">Zinc</keyword>
<keyword evidence="13" id="KW-0812">Transmembrane</keyword>
<evidence type="ECO:0000256" key="3">
    <source>
        <dbReference type="ARBA" id="ARBA00004906"/>
    </source>
</evidence>
<dbReference type="PANTHER" id="PTHR12313">
    <property type="entry name" value="E3 UBIQUITIN-PROTEIN LIGASE RNF5-RELATED"/>
    <property type="match status" value="1"/>
</dbReference>
<evidence type="ECO:0000313" key="16">
    <source>
        <dbReference type="Proteomes" id="UP001054902"/>
    </source>
</evidence>
<dbReference type="GO" id="GO:0005783">
    <property type="term" value="C:endoplasmic reticulum"/>
    <property type="evidence" value="ECO:0007669"/>
    <property type="project" value="InterPro"/>
</dbReference>
<feature type="transmembrane region" description="Helical" evidence="13">
    <location>
        <begin position="310"/>
        <end position="329"/>
    </location>
</feature>
<dbReference type="Pfam" id="PF13445">
    <property type="entry name" value="zf-RING_UBOX"/>
    <property type="match status" value="1"/>
</dbReference>
<feature type="region of interest" description="Disordered" evidence="12">
    <location>
        <begin position="187"/>
        <end position="229"/>
    </location>
</feature>
<evidence type="ECO:0000256" key="8">
    <source>
        <dbReference type="ARBA" id="ARBA00022786"/>
    </source>
</evidence>
<dbReference type="InterPro" id="IPR001841">
    <property type="entry name" value="Znf_RING"/>
</dbReference>
<evidence type="ECO:0000259" key="14">
    <source>
        <dbReference type="PROSITE" id="PS50089"/>
    </source>
</evidence>
<dbReference type="CDD" id="cd16534">
    <property type="entry name" value="RING-HC_RNF5-like"/>
    <property type="match status" value="1"/>
</dbReference>
<feature type="domain" description="RING-type" evidence="14">
    <location>
        <begin position="12"/>
        <end position="74"/>
    </location>
</feature>
<dbReference type="Proteomes" id="UP001054902">
    <property type="component" value="Unassembled WGS sequence"/>
</dbReference>
<evidence type="ECO:0000256" key="1">
    <source>
        <dbReference type="ARBA" id="ARBA00000900"/>
    </source>
</evidence>
<comment type="pathway">
    <text evidence="3">Protein modification; protein ubiquitination.</text>
</comment>
<evidence type="ECO:0000256" key="11">
    <source>
        <dbReference type="PROSITE-ProRule" id="PRU00175"/>
    </source>
</evidence>
<sequence length="330" mass="37443">MEDLQTDHRFSCNICFEQVREPVCTRCGHLYCWPCLYSWLRPGMNAEDRRHLQIGNMNASPNLDTGRRICPVCKDFCSVSTVIPIYVREEEHEEDESKVDTNVKPEPNAREDMLKEVKEDDENVFADDVEDIDDIADDDENCSIQSDGPSGDSGDYVHIPPAVDNNSSFPNISSEGLRRRFTAGHRSMSAPVGLSGNEAQESNSQIPTRPQPQRTVVEETAPQNGNIGLNRNDQVLRQLQEIMYSMRNEHDNFHGNTAYTNAHSDHVSRNDVMGGIPSLHNARRNGQVEDVEFEQTPYRAQGNFEAMLDLTSRIFLMLIFFILFAALLIY</sequence>
<dbReference type="GO" id="GO:0006511">
    <property type="term" value="P:ubiquitin-dependent protein catabolic process"/>
    <property type="evidence" value="ECO:0007669"/>
    <property type="project" value="InterPro"/>
</dbReference>
<comment type="subcellular location">
    <subcellularLocation>
        <location evidence="2">Endomembrane system</location>
    </subcellularLocation>
</comment>
<dbReference type="SUPFAM" id="SSF57850">
    <property type="entry name" value="RING/U-box"/>
    <property type="match status" value="1"/>
</dbReference>
<evidence type="ECO:0000256" key="4">
    <source>
        <dbReference type="ARBA" id="ARBA00012483"/>
    </source>
</evidence>
<keyword evidence="10 13" id="KW-0472">Membrane</keyword>
<keyword evidence="16" id="KW-1185">Reference proteome</keyword>
<evidence type="ECO:0000256" key="12">
    <source>
        <dbReference type="SAM" id="MobiDB-lite"/>
    </source>
</evidence>
<proteinExistence type="predicted"/>
<evidence type="ECO:0000256" key="10">
    <source>
        <dbReference type="ARBA" id="ARBA00023136"/>
    </source>
</evidence>